<gene>
    <name evidence="1" type="ORF">LCDPAC02_02240</name>
</gene>
<protein>
    <submittedName>
        <fullName evidence="1">Uncharacterized protein</fullName>
    </submittedName>
</protein>
<name>A0A481YQJ2_9VIRU</name>
<dbReference type="EMBL" id="MK500301">
    <property type="protein sequence ID" value="QBK85025.1"/>
    <property type="molecule type" value="Genomic_DNA"/>
</dbReference>
<evidence type="ECO:0000313" key="1">
    <source>
        <dbReference type="EMBL" id="QBK85025.1"/>
    </source>
</evidence>
<reference evidence="1" key="1">
    <citation type="journal article" date="2019" name="MBio">
        <title>Virus Genomes from Deep Sea Sediments Expand the Ocean Megavirome and Support Independent Origins of Viral Gigantism.</title>
        <authorList>
            <person name="Backstrom D."/>
            <person name="Yutin N."/>
            <person name="Jorgensen S.L."/>
            <person name="Dharamshi J."/>
            <person name="Homa F."/>
            <person name="Zaremba-Niedwiedzka K."/>
            <person name="Spang A."/>
            <person name="Wolf Y.I."/>
            <person name="Koonin E.V."/>
            <person name="Ettema T.J."/>
        </authorList>
    </citation>
    <scope>NUCLEOTIDE SEQUENCE</scope>
</reference>
<organism evidence="1">
    <name type="scientific">Pithovirus LCDPAC02</name>
    <dbReference type="NCBI Taxonomy" id="2506601"/>
    <lineage>
        <taxon>Viruses</taxon>
        <taxon>Pithoviruses</taxon>
    </lineage>
</organism>
<accession>A0A481YQJ2</accession>
<sequence>MFDILTKVSNYADYDVQKQISLVNRYLQKNVNPDKELINFLNSVNFDLDKFIDELNIDHSIIEFKIAKFRQVAKDILQEASILVEIYSSYTDDNVHDILEYSYYHAEELARLLYQYPKVEKMLNINISDRFVANVEYYIDVCKILMHVS</sequence>
<proteinExistence type="predicted"/>